<dbReference type="InterPro" id="IPR036869">
    <property type="entry name" value="J_dom_sf"/>
</dbReference>
<name>A0A1Z5JH99_FISSO</name>
<gene>
    <name evidence="3" type="ORF">FisN_8Lh404</name>
</gene>
<evidence type="ECO:0000259" key="2">
    <source>
        <dbReference type="PROSITE" id="PS50076"/>
    </source>
</evidence>
<feature type="domain" description="J" evidence="2">
    <location>
        <begin position="35"/>
        <end position="104"/>
    </location>
</feature>
<evidence type="ECO:0000313" key="3">
    <source>
        <dbReference type="EMBL" id="GAX13375.1"/>
    </source>
</evidence>
<dbReference type="InterPro" id="IPR001623">
    <property type="entry name" value="DnaJ_domain"/>
</dbReference>
<protein>
    <recommendedName>
        <fullName evidence="2">J domain-containing protein</fullName>
    </recommendedName>
</protein>
<dbReference type="Gene3D" id="1.10.287.110">
    <property type="entry name" value="DnaJ domain"/>
    <property type="match status" value="1"/>
</dbReference>
<feature type="compositionally biased region" description="Basic and acidic residues" evidence="1">
    <location>
        <begin position="153"/>
        <end position="168"/>
    </location>
</feature>
<evidence type="ECO:0000313" key="4">
    <source>
        <dbReference type="Proteomes" id="UP000198406"/>
    </source>
</evidence>
<dbReference type="Proteomes" id="UP000198406">
    <property type="component" value="Unassembled WGS sequence"/>
</dbReference>
<evidence type="ECO:0000256" key="1">
    <source>
        <dbReference type="SAM" id="MobiDB-lite"/>
    </source>
</evidence>
<dbReference type="SMART" id="SM00271">
    <property type="entry name" value="DnaJ"/>
    <property type="match status" value="1"/>
</dbReference>
<dbReference type="CDD" id="cd06257">
    <property type="entry name" value="DnaJ"/>
    <property type="match status" value="1"/>
</dbReference>
<dbReference type="OrthoDB" id="47882at2759"/>
<dbReference type="InParanoid" id="A0A1Z5JH99"/>
<organism evidence="3 4">
    <name type="scientific">Fistulifera solaris</name>
    <name type="common">Oleaginous diatom</name>
    <dbReference type="NCBI Taxonomy" id="1519565"/>
    <lineage>
        <taxon>Eukaryota</taxon>
        <taxon>Sar</taxon>
        <taxon>Stramenopiles</taxon>
        <taxon>Ochrophyta</taxon>
        <taxon>Bacillariophyta</taxon>
        <taxon>Bacillariophyceae</taxon>
        <taxon>Bacillariophycidae</taxon>
        <taxon>Naviculales</taxon>
        <taxon>Naviculaceae</taxon>
        <taxon>Fistulifera</taxon>
    </lineage>
</organism>
<comment type="caution">
    <text evidence="3">The sequence shown here is derived from an EMBL/GenBank/DDBJ whole genome shotgun (WGS) entry which is preliminary data.</text>
</comment>
<feature type="region of interest" description="Disordered" evidence="1">
    <location>
        <begin position="153"/>
        <end position="180"/>
    </location>
</feature>
<dbReference type="PRINTS" id="PR00625">
    <property type="entry name" value="JDOMAIN"/>
</dbReference>
<accession>A0A1Z5JH99</accession>
<sequence>MFSIAQAQFLPKKAISRSRLIPKAFFSGETSSHFCPYVILGVPRDSDYTIVKQAFLKAAMHHHPDRNGNSRSSADSQAAFIRYRQAFEQIVQKKSMKGTSESTSDLEITPYLREDHLTFEMNDATRKEVIRSYETLSHGGKDKGGYWEMARQLAERESSRPAQVERLEPGTAALRRRRKK</sequence>
<dbReference type="PROSITE" id="PS50076">
    <property type="entry name" value="DNAJ_2"/>
    <property type="match status" value="1"/>
</dbReference>
<dbReference type="Pfam" id="PF00226">
    <property type="entry name" value="DnaJ"/>
    <property type="match status" value="1"/>
</dbReference>
<proteinExistence type="predicted"/>
<reference evidence="3 4" key="1">
    <citation type="journal article" date="2015" name="Plant Cell">
        <title>Oil accumulation by the oleaginous diatom Fistulifera solaris as revealed by the genome and transcriptome.</title>
        <authorList>
            <person name="Tanaka T."/>
            <person name="Maeda Y."/>
            <person name="Veluchamy A."/>
            <person name="Tanaka M."/>
            <person name="Abida H."/>
            <person name="Marechal E."/>
            <person name="Bowler C."/>
            <person name="Muto M."/>
            <person name="Sunaga Y."/>
            <person name="Tanaka M."/>
            <person name="Yoshino T."/>
            <person name="Taniguchi T."/>
            <person name="Fukuda Y."/>
            <person name="Nemoto M."/>
            <person name="Matsumoto M."/>
            <person name="Wong P.S."/>
            <person name="Aburatani S."/>
            <person name="Fujibuchi W."/>
        </authorList>
    </citation>
    <scope>NUCLEOTIDE SEQUENCE [LARGE SCALE GENOMIC DNA]</scope>
    <source>
        <strain evidence="3 4">JPCC DA0580</strain>
    </source>
</reference>
<dbReference type="SUPFAM" id="SSF46565">
    <property type="entry name" value="Chaperone J-domain"/>
    <property type="match status" value="1"/>
</dbReference>
<dbReference type="AlphaFoldDB" id="A0A1Z5JH99"/>
<dbReference type="EMBL" id="BDSP01000062">
    <property type="protein sequence ID" value="GAX13375.1"/>
    <property type="molecule type" value="Genomic_DNA"/>
</dbReference>
<keyword evidence="4" id="KW-1185">Reference proteome</keyword>